<feature type="binding site" evidence="14">
    <location>
        <position position="841"/>
    </location>
    <ligand>
        <name>Mg(2+)</name>
        <dbReference type="ChEBI" id="CHEBI:18420"/>
        <label>3</label>
    </ligand>
</feature>
<organism evidence="17 18">
    <name type="scientific">Pseudonocardia hispaniensis</name>
    <dbReference type="NCBI Taxonomy" id="904933"/>
    <lineage>
        <taxon>Bacteria</taxon>
        <taxon>Bacillati</taxon>
        <taxon>Actinomycetota</taxon>
        <taxon>Actinomycetes</taxon>
        <taxon>Pseudonocardiales</taxon>
        <taxon>Pseudonocardiaceae</taxon>
        <taxon>Pseudonocardia</taxon>
    </lineage>
</organism>
<keyword evidence="8 14" id="KW-0547">Nucleotide-binding</keyword>
<evidence type="ECO:0000256" key="3">
    <source>
        <dbReference type="ARBA" id="ARBA00022571"/>
    </source>
</evidence>
<dbReference type="InterPro" id="IPR011761">
    <property type="entry name" value="ATP-grasp"/>
</dbReference>
<dbReference type="InterPro" id="IPR005479">
    <property type="entry name" value="CPAse_ATP-bd"/>
</dbReference>
<dbReference type="NCBIfam" id="NF009455">
    <property type="entry name" value="PRK12815.1"/>
    <property type="match status" value="1"/>
</dbReference>
<feature type="binding site" evidence="14">
    <location>
        <position position="789"/>
    </location>
    <ligand>
        <name>ATP</name>
        <dbReference type="ChEBI" id="CHEBI:30616"/>
        <label>2</label>
    </ligand>
</feature>
<comment type="subunit">
    <text evidence="14">Composed of two chains; the small (or glutamine) chain promotes the hydrolysis of glutamine to ammonia, which is used by the large (or ammonia) chain to synthesize carbamoyl phosphate. Tetramer of heterodimers (alpha,beta)4.</text>
</comment>
<dbReference type="EC" id="6.3.4.16" evidence="14"/>
<feature type="binding site" evidence="14">
    <location>
        <position position="285"/>
    </location>
    <ligand>
        <name>ATP</name>
        <dbReference type="ChEBI" id="CHEBI:30616"/>
        <label>1</label>
    </ligand>
</feature>
<reference evidence="18" key="1">
    <citation type="journal article" date="2019" name="Int. J. Syst. Evol. Microbiol.">
        <title>The Global Catalogue of Microorganisms (GCM) 10K type strain sequencing project: providing services to taxonomists for standard genome sequencing and annotation.</title>
        <authorList>
            <consortium name="The Broad Institute Genomics Platform"/>
            <consortium name="The Broad Institute Genome Sequencing Center for Infectious Disease"/>
            <person name="Wu L."/>
            <person name="Ma J."/>
        </authorList>
    </citation>
    <scope>NUCLEOTIDE SEQUENCE [LARGE SCALE GENOMIC DNA]</scope>
    <source>
        <strain evidence="18">CCM 8391</strain>
    </source>
</reference>
<dbReference type="GO" id="GO:0004088">
    <property type="term" value="F:carbamoyl-phosphate synthase (glutamine-hydrolyzing) activity"/>
    <property type="evidence" value="ECO:0007669"/>
    <property type="project" value="UniProtKB-EC"/>
</dbReference>
<feature type="binding site" evidence="14">
    <location>
        <position position="787"/>
    </location>
    <ligand>
        <name>ATP</name>
        <dbReference type="ChEBI" id="CHEBI:30616"/>
        <label>2</label>
    </ligand>
</feature>
<dbReference type="SUPFAM" id="SSF56059">
    <property type="entry name" value="Glutathione synthetase ATP-binding domain-like"/>
    <property type="match status" value="2"/>
</dbReference>
<evidence type="ECO:0000313" key="18">
    <source>
        <dbReference type="Proteomes" id="UP001596302"/>
    </source>
</evidence>
<dbReference type="SMART" id="SM01096">
    <property type="entry name" value="CPSase_L_D3"/>
    <property type="match status" value="1"/>
</dbReference>
<feature type="binding site" evidence="14">
    <location>
        <position position="285"/>
    </location>
    <ligand>
        <name>Mn(2+)</name>
        <dbReference type="ChEBI" id="CHEBI:29035"/>
        <label>1</label>
    </ligand>
</feature>
<feature type="binding site" evidence="14">
    <location>
        <position position="841"/>
    </location>
    <ligand>
        <name>ATP</name>
        <dbReference type="ChEBI" id="CHEBI:30616"/>
        <label>2</label>
    </ligand>
</feature>
<feature type="binding site" evidence="14">
    <location>
        <position position="299"/>
    </location>
    <ligand>
        <name>ATP</name>
        <dbReference type="ChEBI" id="CHEBI:30616"/>
        <label>1</label>
    </ligand>
</feature>
<feature type="binding site" evidence="14">
    <location>
        <position position="175"/>
    </location>
    <ligand>
        <name>ATP</name>
        <dbReference type="ChEBI" id="CHEBI:30616"/>
        <label>1</label>
    </ligand>
</feature>
<dbReference type="InterPro" id="IPR013815">
    <property type="entry name" value="ATP_grasp_subdomain_1"/>
</dbReference>
<evidence type="ECO:0000313" key="17">
    <source>
        <dbReference type="EMBL" id="MFC5994205.1"/>
    </source>
</evidence>
<evidence type="ECO:0000256" key="14">
    <source>
        <dbReference type="HAMAP-Rule" id="MF_01210"/>
    </source>
</evidence>
<comment type="similarity">
    <text evidence="2 14">Belongs to the CarB family.</text>
</comment>
<gene>
    <name evidence="14 17" type="primary">carB</name>
    <name evidence="17" type="ORF">ACFQE5_08270</name>
</gene>
<evidence type="ECO:0000259" key="16">
    <source>
        <dbReference type="PROSITE" id="PS51855"/>
    </source>
</evidence>
<feature type="domain" description="ATP-grasp" evidence="15">
    <location>
        <begin position="133"/>
        <end position="328"/>
    </location>
</feature>
<dbReference type="InterPro" id="IPR005480">
    <property type="entry name" value="CPSase_lsu_oligo"/>
</dbReference>
<dbReference type="SMART" id="SM00851">
    <property type="entry name" value="MGS"/>
    <property type="match status" value="1"/>
</dbReference>
<dbReference type="HAMAP" id="MF_01210_B">
    <property type="entry name" value="CPSase_L_chain_B"/>
    <property type="match status" value="1"/>
</dbReference>
<dbReference type="InterPro" id="IPR058047">
    <property type="entry name" value="CPSase_preATP-grasp"/>
</dbReference>
<dbReference type="Gene3D" id="3.40.50.1380">
    <property type="entry name" value="Methylglyoxal synthase-like domain"/>
    <property type="match status" value="1"/>
</dbReference>
<comment type="pathway">
    <text evidence="14">Pyrimidine metabolism; UMP biosynthesis via de novo pathway; (S)-dihydroorotate from bicarbonate: step 1/3.</text>
</comment>
<dbReference type="Proteomes" id="UP001596302">
    <property type="component" value="Unassembled WGS sequence"/>
</dbReference>
<comment type="caution">
    <text evidence="14">Lacks conserved residue(s) required for the propagation of feature annotation.</text>
</comment>
<dbReference type="InterPro" id="IPR033937">
    <property type="entry name" value="MGS_CPS_CarB"/>
</dbReference>
<feature type="region of interest" description="Carboxyphosphate synthetic domain" evidence="14">
    <location>
        <begin position="1"/>
        <end position="402"/>
    </location>
</feature>
<comment type="catalytic activity">
    <reaction evidence="13 14">
        <text>hydrogencarbonate + NH4(+) + 2 ATP = carbamoyl phosphate + 2 ADP + phosphate + 2 H(+)</text>
        <dbReference type="Rhea" id="RHEA:18029"/>
        <dbReference type="ChEBI" id="CHEBI:15378"/>
        <dbReference type="ChEBI" id="CHEBI:17544"/>
        <dbReference type="ChEBI" id="CHEBI:28938"/>
        <dbReference type="ChEBI" id="CHEBI:30616"/>
        <dbReference type="ChEBI" id="CHEBI:43474"/>
        <dbReference type="ChEBI" id="CHEBI:58228"/>
        <dbReference type="ChEBI" id="CHEBI:456216"/>
        <dbReference type="EC" id="6.3.4.16"/>
    </reaction>
</comment>
<keyword evidence="7 14" id="KW-0677">Repeat</keyword>
<dbReference type="InterPro" id="IPR036914">
    <property type="entry name" value="MGS-like_dom_sf"/>
</dbReference>
<accession>A0ABW1J1H0</accession>
<feature type="binding site" evidence="14">
    <location>
        <position position="299"/>
    </location>
    <ligand>
        <name>Mg(2+)</name>
        <dbReference type="ChEBI" id="CHEBI:18420"/>
        <label>2</label>
    </ligand>
</feature>
<dbReference type="PROSITE" id="PS51855">
    <property type="entry name" value="MGS"/>
    <property type="match status" value="1"/>
</dbReference>
<keyword evidence="18" id="KW-1185">Reference proteome</keyword>
<feature type="binding site" evidence="14">
    <location>
        <position position="788"/>
    </location>
    <ligand>
        <name>ATP</name>
        <dbReference type="ChEBI" id="CHEBI:30616"/>
        <label>2</label>
    </ligand>
</feature>
<evidence type="ECO:0000259" key="15">
    <source>
        <dbReference type="PROSITE" id="PS50975"/>
    </source>
</evidence>
<evidence type="ECO:0000256" key="2">
    <source>
        <dbReference type="ARBA" id="ARBA00009799"/>
    </source>
</evidence>
<feature type="binding site" evidence="14">
    <location>
        <position position="299"/>
    </location>
    <ligand>
        <name>Mn(2+)</name>
        <dbReference type="ChEBI" id="CHEBI:29035"/>
        <label>2</label>
    </ligand>
</feature>
<feature type="binding site" evidence="14">
    <location>
        <position position="129"/>
    </location>
    <ligand>
        <name>ATP</name>
        <dbReference type="ChEBI" id="CHEBI:30616"/>
        <label>1</label>
    </ligand>
</feature>
<dbReference type="Gene3D" id="3.30.470.20">
    <property type="entry name" value="ATP-grasp fold, B domain"/>
    <property type="match status" value="2"/>
</dbReference>
<keyword evidence="9 14" id="KW-0067">ATP-binding</keyword>
<dbReference type="PROSITE" id="PS00867">
    <property type="entry name" value="CPSASE_2"/>
    <property type="match status" value="2"/>
</dbReference>
<keyword evidence="4 14" id="KW-0436">Ligase</keyword>
<dbReference type="PANTHER" id="PTHR11405:SF53">
    <property type="entry name" value="CARBAMOYL-PHOSPHATE SYNTHASE [AMMONIA], MITOCHONDRIAL"/>
    <property type="match status" value="1"/>
</dbReference>
<feature type="binding site" evidence="14">
    <location>
        <position position="715"/>
    </location>
    <ligand>
        <name>ATP</name>
        <dbReference type="ChEBI" id="CHEBI:30616"/>
        <label>2</label>
    </ligand>
</feature>
<comment type="function">
    <text evidence="14">Large subunit of the glutamine-dependent carbamoyl phosphate synthetase (CPSase). CPSase catalyzes the formation of carbamoyl phosphate from the ammonia moiety of glutamine, carbonate, and phosphate donated by ATP, constituting the first step of 2 biosynthetic pathways, one leading to arginine and/or urea and the other to pyrimidine nucleotides. The large subunit (synthetase) binds the substrates ammonia (free or transferred from glutamine from the small subunit), hydrogencarbonate and ATP and carries out an ATP-coupled ligase reaction, activating hydrogencarbonate by forming carboxy phosphate which reacts with ammonia to form carbamoyl phosphate.</text>
</comment>
<feature type="binding site" evidence="14">
    <location>
        <position position="243"/>
    </location>
    <ligand>
        <name>ATP</name>
        <dbReference type="ChEBI" id="CHEBI:30616"/>
        <label>1</label>
    </ligand>
</feature>
<evidence type="ECO:0000256" key="8">
    <source>
        <dbReference type="ARBA" id="ARBA00022741"/>
    </source>
</evidence>
<feature type="binding site" evidence="14">
    <location>
        <position position="169"/>
    </location>
    <ligand>
        <name>ATP</name>
        <dbReference type="ChEBI" id="CHEBI:30616"/>
        <label>1</label>
    </ligand>
</feature>
<keyword evidence="5 14" id="KW-0028">Amino-acid biosynthesis</keyword>
<feature type="binding site" evidence="14">
    <location>
        <position position="299"/>
    </location>
    <ligand>
        <name>Mn(2+)</name>
        <dbReference type="ChEBI" id="CHEBI:29035"/>
        <label>1</label>
    </ligand>
</feature>
<feature type="binding site" evidence="14">
    <location>
        <position position="301"/>
    </location>
    <ligand>
        <name>Mg(2+)</name>
        <dbReference type="ChEBI" id="CHEBI:18420"/>
        <label>2</label>
    </ligand>
</feature>
<sequence>MPRREDIRHVMVIGSGPIVIGQACEFDYSGTQACRVLRAEGIRVSLVNSNPATIMTDPEFADATYVEPITPEFVEQIIAVERPDALLATLGGQTALNTAVALHEKGVLARYGVELIGADIDAIQRGEDRLKFKEIVQAVGGDVPRSAVCHSMDEVRTAVAELGLPVVIRPSFTMGGLGSGMAHTDDDLERLAGAGLAASPVHEVLIEESVLGWKEYELELMRDAADNAVVICSIENLDPMGVHTGDSITVAPAMTLTDREYQRMRDLGIAVLRAVGVDTGGCNIQFAVHPDTGRLVVIEMNPRVSRSSALASKATGFPIAKIAAKLAIGYTLDEIRNDITGETPAAFEPTLDYVVVKVPRFAFEKFPGADPELTTTMKSVGEAMALGRSFQEALGKALRSMETSRAGFWTAPDPAEPVDLAIPTDGRIYAVERALREGRSVDEVAARSGIDPWFLDQIALLTELRTEVVEAAVLDAALLRRAKRAGLSDRQIAALRPEFAGEDGVRTLRHRLGIRPVYKTVDTCAAEFAARTPYHYSAYETDPAAESEIAPQTAKPKVIILGSGPNRIGQGIEFDYSCVHAVMALREAGFETVMVNCNPETVSTDYDTADRLYFEPLTFEDVLEVVHAEQRSGTVAGVIVQLGGQTPLGLAQRLTAAGVPVVGTSAAAIDLAEDRGAFGEVLRRAKLPAPAFGTATSYEQAREIAERIGYPVLVRPSYVLGGRGMEIVYDDESLAGYISRATAISPERPVLVDRFLDDAIEIDVDALCDGTEVFIGGVMEHIEEAGVHSGDSCCTLPPITLGRSVLAAVRRSTEAIAHGVGVRGLLNVQYALHGETLHVLEANPRASRTVPFVSKATAVPLAKAAARIMLGATIAELRAEGLLPASGDGGEGSPDAPVAVKEAVLPFNRFRLPSGQGVDPILGPEMKSTGEVMGIDAAFGPAFAKSQAAAYGSLPVKGRVFVSLADRDKRAMVFPVRRLADLGFEVLATEGTADVLRRNGIVVTVVRKHSEREAGETIVDRILAGEVDAIVNTPYGNAGPRVDGYEIRAAAVSRGVPCMTTVQGAAAAVQGIEALIKGSLGVRSLQDAHRALRTAHP</sequence>
<comment type="pathway">
    <text evidence="1 14">Amino-acid biosynthesis; L-arginine biosynthesis; carbamoyl phosphate from bicarbonate: step 1/1.</text>
</comment>
<protein>
    <recommendedName>
        <fullName evidence="14">Carbamoyl phosphate synthase large chain</fullName>
        <ecNumber evidence="14">6.3.4.16</ecNumber>
        <ecNumber evidence="14">6.3.5.5</ecNumber>
    </recommendedName>
    <alternativeName>
        <fullName evidence="14">Carbamoyl phosphate synthetase ammonia chain</fullName>
    </alternativeName>
</protein>
<feature type="binding site" evidence="14">
    <location>
        <position position="761"/>
    </location>
    <ligand>
        <name>ATP</name>
        <dbReference type="ChEBI" id="CHEBI:30616"/>
        <label>2</label>
    </ligand>
</feature>
<feature type="binding site" evidence="14">
    <location>
        <position position="299"/>
    </location>
    <ligand>
        <name>Mg(2+)</name>
        <dbReference type="ChEBI" id="CHEBI:18420"/>
        <label>1</label>
    </ligand>
</feature>
<feature type="binding site" evidence="14">
    <location>
        <position position="829"/>
    </location>
    <ligand>
        <name>ATP</name>
        <dbReference type="ChEBI" id="CHEBI:30616"/>
        <label>2</label>
    </ligand>
</feature>
<proteinExistence type="inferred from homology"/>
<dbReference type="PROSITE" id="PS00866">
    <property type="entry name" value="CPSASE_1"/>
    <property type="match status" value="1"/>
</dbReference>
<evidence type="ECO:0000256" key="7">
    <source>
        <dbReference type="ARBA" id="ARBA00022737"/>
    </source>
</evidence>
<feature type="binding site" evidence="14">
    <location>
        <position position="754"/>
    </location>
    <ligand>
        <name>ATP</name>
        <dbReference type="ChEBI" id="CHEBI:30616"/>
        <label>2</label>
    </ligand>
</feature>
<keyword evidence="6" id="KW-0479">Metal-binding</keyword>
<comment type="catalytic activity">
    <reaction evidence="14">
        <text>hydrogencarbonate + L-glutamine + 2 ATP + H2O = carbamoyl phosphate + L-glutamate + 2 ADP + phosphate + 2 H(+)</text>
        <dbReference type="Rhea" id="RHEA:18633"/>
        <dbReference type="ChEBI" id="CHEBI:15377"/>
        <dbReference type="ChEBI" id="CHEBI:15378"/>
        <dbReference type="ChEBI" id="CHEBI:17544"/>
        <dbReference type="ChEBI" id="CHEBI:29985"/>
        <dbReference type="ChEBI" id="CHEBI:30616"/>
        <dbReference type="ChEBI" id="CHEBI:43474"/>
        <dbReference type="ChEBI" id="CHEBI:58228"/>
        <dbReference type="ChEBI" id="CHEBI:58359"/>
        <dbReference type="ChEBI" id="CHEBI:456216"/>
        <dbReference type="EC" id="6.3.5.5"/>
    </reaction>
</comment>
<feature type="binding site" evidence="14">
    <location>
        <position position="176"/>
    </location>
    <ligand>
        <name>ATP</name>
        <dbReference type="ChEBI" id="CHEBI:30616"/>
        <label>1</label>
    </ligand>
</feature>
<keyword evidence="3 14" id="KW-0055">Arginine biosynthesis</keyword>
<dbReference type="PROSITE" id="PS51257">
    <property type="entry name" value="PROKAR_LIPOPROTEIN"/>
    <property type="match status" value="1"/>
</dbReference>
<keyword evidence="12" id="KW-0464">Manganese</keyword>
<name>A0ABW1J1H0_9PSEU</name>
<evidence type="ECO:0000256" key="6">
    <source>
        <dbReference type="ARBA" id="ARBA00022723"/>
    </source>
</evidence>
<keyword evidence="11 14" id="KW-0665">Pyrimidine biosynthesis</keyword>
<feature type="binding site" evidence="14">
    <location>
        <position position="208"/>
    </location>
    <ligand>
        <name>ATP</name>
        <dbReference type="ChEBI" id="CHEBI:30616"/>
        <label>1</label>
    </ligand>
</feature>
<dbReference type="InterPro" id="IPR005483">
    <property type="entry name" value="CPSase_dom"/>
</dbReference>
<feature type="region of interest" description="Allosteric domain" evidence="14">
    <location>
        <begin position="952"/>
        <end position="1097"/>
    </location>
</feature>
<dbReference type="SUPFAM" id="SSF52440">
    <property type="entry name" value="PreATP-grasp domain"/>
    <property type="match status" value="2"/>
</dbReference>
<dbReference type="Pfam" id="PF02787">
    <property type="entry name" value="CPSase_L_D3"/>
    <property type="match status" value="1"/>
</dbReference>
<evidence type="ECO:0000256" key="5">
    <source>
        <dbReference type="ARBA" id="ARBA00022605"/>
    </source>
</evidence>
<dbReference type="PRINTS" id="PR00098">
    <property type="entry name" value="CPSASE"/>
</dbReference>
<dbReference type="Gene3D" id="3.30.1490.20">
    <property type="entry name" value="ATP-grasp fold, A domain"/>
    <property type="match status" value="1"/>
</dbReference>
<dbReference type="Pfam" id="PF02786">
    <property type="entry name" value="CPSase_L_D2"/>
    <property type="match status" value="2"/>
</dbReference>
<dbReference type="NCBIfam" id="TIGR01369">
    <property type="entry name" value="CPSaseII_lrg"/>
    <property type="match status" value="1"/>
</dbReference>
<dbReference type="Pfam" id="PF25596">
    <property type="entry name" value="CPSase_L_D1"/>
    <property type="match status" value="2"/>
</dbReference>
<evidence type="ECO:0000256" key="4">
    <source>
        <dbReference type="ARBA" id="ARBA00022598"/>
    </source>
</evidence>
<feature type="binding site" evidence="14">
    <location>
        <position position="241"/>
    </location>
    <ligand>
        <name>ATP</name>
        <dbReference type="ChEBI" id="CHEBI:30616"/>
        <label>1</label>
    </ligand>
</feature>
<feature type="binding site" evidence="14">
    <location>
        <position position="215"/>
    </location>
    <ligand>
        <name>ATP</name>
        <dbReference type="ChEBI" id="CHEBI:30616"/>
        <label>1</label>
    </ligand>
</feature>
<feature type="binding site" evidence="14">
    <location>
        <position position="301"/>
    </location>
    <ligand>
        <name>Mn(2+)</name>
        <dbReference type="ChEBI" id="CHEBI:29035"/>
        <label>2</label>
    </ligand>
</feature>
<feature type="binding site" evidence="14">
    <location>
        <position position="841"/>
    </location>
    <ligand>
        <name>Mn(2+)</name>
        <dbReference type="ChEBI" id="CHEBI:29035"/>
        <label>3</label>
    </ligand>
</feature>
<evidence type="ECO:0000256" key="9">
    <source>
        <dbReference type="ARBA" id="ARBA00022840"/>
    </source>
</evidence>
<dbReference type="Pfam" id="PF02142">
    <property type="entry name" value="MGS"/>
    <property type="match status" value="1"/>
</dbReference>
<feature type="binding site" evidence="14">
    <location>
        <position position="841"/>
    </location>
    <ligand>
        <name>Mg(2+)</name>
        <dbReference type="ChEBI" id="CHEBI:18420"/>
        <label>4</label>
    </ligand>
</feature>
<comment type="caution">
    <text evidence="17">The sequence shown here is derived from an EMBL/GenBank/DDBJ whole genome shotgun (WGS) entry which is preliminary data.</text>
</comment>
<dbReference type="PROSITE" id="PS50975">
    <property type="entry name" value="ATP_GRASP"/>
    <property type="match status" value="2"/>
</dbReference>
<dbReference type="Gene3D" id="3.40.50.20">
    <property type="match status" value="2"/>
</dbReference>
<dbReference type="RefSeq" id="WP_379584244.1">
    <property type="nucleotide sequence ID" value="NZ_JBHSQW010000016.1"/>
</dbReference>
<feature type="binding site" evidence="14">
    <location>
        <position position="756"/>
    </location>
    <ligand>
        <name>ATP</name>
        <dbReference type="ChEBI" id="CHEBI:30616"/>
        <label>2</label>
    </ligand>
</feature>
<feature type="domain" description="ATP-grasp" evidence="15">
    <location>
        <begin position="679"/>
        <end position="870"/>
    </location>
</feature>
<feature type="binding site" evidence="14">
    <location>
        <position position="786"/>
    </location>
    <ligand>
        <name>ATP</name>
        <dbReference type="ChEBI" id="CHEBI:30616"/>
        <label>2</label>
    </ligand>
</feature>
<dbReference type="InterPro" id="IPR011607">
    <property type="entry name" value="MGS-like_dom"/>
</dbReference>
<feature type="binding site" evidence="14">
    <location>
        <position position="242"/>
    </location>
    <ligand>
        <name>ATP</name>
        <dbReference type="ChEBI" id="CHEBI:30616"/>
        <label>1</label>
    </ligand>
</feature>
<dbReference type="InterPro" id="IPR006275">
    <property type="entry name" value="CPSase_lsu"/>
</dbReference>
<dbReference type="SUPFAM" id="SSF52335">
    <property type="entry name" value="Methylglyoxal synthase-like"/>
    <property type="match status" value="1"/>
</dbReference>
<evidence type="ECO:0000256" key="11">
    <source>
        <dbReference type="ARBA" id="ARBA00022975"/>
    </source>
</evidence>
<dbReference type="CDD" id="cd01424">
    <property type="entry name" value="MGS_CPS_II"/>
    <property type="match status" value="1"/>
</dbReference>
<dbReference type="InterPro" id="IPR016185">
    <property type="entry name" value="PreATP-grasp_dom_sf"/>
</dbReference>
<dbReference type="EC" id="6.3.5.5" evidence="14"/>
<evidence type="ECO:0000256" key="12">
    <source>
        <dbReference type="ARBA" id="ARBA00023211"/>
    </source>
</evidence>
<feature type="binding site" evidence="14">
    <location>
        <position position="841"/>
    </location>
    <ligand>
        <name>Mn(2+)</name>
        <dbReference type="ChEBI" id="CHEBI:29035"/>
        <label>4</label>
    </ligand>
</feature>
<dbReference type="NCBIfam" id="NF003671">
    <property type="entry name" value="PRK05294.1"/>
    <property type="match status" value="1"/>
</dbReference>
<dbReference type="InterPro" id="IPR036897">
    <property type="entry name" value="CarbamoylP_synth_lsu_oligo_sf"/>
</dbReference>
<comment type="cofactor">
    <cofactor evidence="14">
        <name>Mg(2+)</name>
        <dbReference type="ChEBI" id="CHEBI:18420"/>
    </cofactor>
    <cofactor evidence="14">
        <name>Mn(2+)</name>
        <dbReference type="ChEBI" id="CHEBI:29035"/>
    </cofactor>
    <text evidence="14">Binds 4 Mg(2+) or Mn(2+) ions per subunit.</text>
</comment>
<comment type="domain">
    <text evidence="14">The large subunit is composed of 2 ATP-grasp domains that are involved in binding the 2 ATP molecules needed for carbamoyl phosphate synthesis. The N-terminal ATP-grasp domain (referred to as the carboxyphosphate synthetic component) catalyzes the ATP-dependent phosphorylation of hydrogencarbonate to carboxyphosphate and the subsequent nucleophilic attack by ammonia to form a carbamate intermediate. The C-terminal ATP-grasp domain (referred to as the carbamoyl phosphate synthetic component) then catalyzes the phosphorylation of carbamate with the second ATP to form the end product carbamoyl phosphate. The reactive and unstable enzyme intermediates are sequentially channeled from one active site to the next through the interior of the protein over a distance of at least 96 A.</text>
</comment>
<dbReference type="Gene3D" id="1.10.1030.10">
    <property type="entry name" value="Carbamoyl-phosphate synthetase, large subunit oligomerisation domain"/>
    <property type="match status" value="1"/>
</dbReference>
<evidence type="ECO:0000256" key="1">
    <source>
        <dbReference type="ARBA" id="ARBA00005077"/>
    </source>
</evidence>
<feature type="binding site" evidence="14">
    <location>
        <position position="843"/>
    </location>
    <ligand>
        <name>Mg(2+)</name>
        <dbReference type="ChEBI" id="CHEBI:18420"/>
        <label>4</label>
    </ligand>
</feature>
<feature type="binding site" evidence="14">
    <location>
        <position position="210"/>
    </location>
    <ligand>
        <name>ATP</name>
        <dbReference type="ChEBI" id="CHEBI:30616"/>
        <label>1</label>
    </ligand>
</feature>
<feature type="binding site" evidence="14">
    <location>
        <position position="843"/>
    </location>
    <ligand>
        <name>Mn(2+)</name>
        <dbReference type="ChEBI" id="CHEBI:29035"/>
        <label>4</label>
    </ligand>
</feature>
<dbReference type="EMBL" id="JBHSQW010000016">
    <property type="protein sequence ID" value="MFC5994205.1"/>
    <property type="molecule type" value="Genomic_DNA"/>
</dbReference>
<evidence type="ECO:0000256" key="10">
    <source>
        <dbReference type="ARBA" id="ARBA00022842"/>
    </source>
</evidence>
<feature type="binding site" evidence="14">
    <location>
        <position position="829"/>
    </location>
    <ligand>
        <name>Mg(2+)</name>
        <dbReference type="ChEBI" id="CHEBI:18420"/>
        <label>3</label>
    </ligand>
</feature>
<feature type="binding site" evidence="14">
    <location>
        <position position="285"/>
    </location>
    <ligand>
        <name>Mg(2+)</name>
        <dbReference type="ChEBI" id="CHEBI:18420"/>
        <label>1</label>
    </ligand>
</feature>
<keyword evidence="10" id="KW-0460">Magnesium</keyword>
<feature type="binding site" evidence="14">
    <location>
        <position position="829"/>
    </location>
    <ligand>
        <name>Mn(2+)</name>
        <dbReference type="ChEBI" id="CHEBI:29035"/>
        <label>3</label>
    </ligand>
</feature>
<evidence type="ECO:0000256" key="13">
    <source>
        <dbReference type="ARBA" id="ARBA00047359"/>
    </source>
</evidence>
<feature type="domain" description="MGS-like" evidence="16">
    <location>
        <begin position="952"/>
        <end position="1095"/>
    </location>
</feature>
<dbReference type="SUPFAM" id="SSF48108">
    <property type="entry name" value="Carbamoyl phosphate synthetase, large subunit connection domain"/>
    <property type="match status" value="1"/>
</dbReference>
<dbReference type="PANTHER" id="PTHR11405">
    <property type="entry name" value="CARBAMOYLTRANSFERASE FAMILY MEMBER"/>
    <property type="match status" value="1"/>
</dbReference>